<dbReference type="GO" id="GO:0008270">
    <property type="term" value="F:zinc ion binding"/>
    <property type="evidence" value="ECO:0007669"/>
    <property type="project" value="InterPro"/>
</dbReference>
<keyword evidence="2" id="KW-0175">Coiled coil</keyword>
<dbReference type="CDD" id="cd00326">
    <property type="entry name" value="alpha_CA"/>
    <property type="match status" value="1"/>
</dbReference>
<sequence length="366" mass="41134">MNSSGTIEDQIRQVDKIIKECEHSRKTLEQVSRRLDDLADEVKRYRDFLGHEKAHRDPTVYKTGNAERVTSHNESICGTLNNLTAQLSVEWAEKLRNIYNNLHSPPPSTPGSRSSDQSKLPKLSTSKPTFKMAHHRQSPIDIIADHVCHDGETCKPDTLNINYSPGDCCDVIVNEGGFRVNVKKNCNTYLNASHLPGNYQLAQFHAHWGCNASEGSEHLLNGKKLSGEVHFVFWNTNYSSFCEALEKDDGLAVIAVFLKEGKYNDNYHGLIDAVRKASGNSSPVAIPKDFHLEQLFPAPEHRDFVTYLGSLTTPPFNECVIWTIFTEPVEVSFGQLNVLRSIIPSNHRACQDRCGRIIKSSKVLDF</sequence>
<dbReference type="SUPFAM" id="SSF51069">
    <property type="entry name" value="Carbonic anhydrase"/>
    <property type="match status" value="1"/>
</dbReference>
<name>A0A8S1ED08_9PELO</name>
<feature type="domain" description="Alpha-carbonic anhydrase" evidence="4">
    <location>
        <begin position="109"/>
        <end position="366"/>
    </location>
</feature>
<dbReference type="PROSITE" id="PS51144">
    <property type="entry name" value="ALPHA_CA_2"/>
    <property type="match status" value="1"/>
</dbReference>
<keyword evidence="6" id="KW-1185">Reference proteome</keyword>
<organism evidence="5 6">
    <name type="scientific">Caenorhabditis bovis</name>
    <dbReference type="NCBI Taxonomy" id="2654633"/>
    <lineage>
        <taxon>Eukaryota</taxon>
        <taxon>Metazoa</taxon>
        <taxon>Ecdysozoa</taxon>
        <taxon>Nematoda</taxon>
        <taxon>Chromadorea</taxon>
        <taxon>Rhabditida</taxon>
        <taxon>Rhabditina</taxon>
        <taxon>Rhabditomorpha</taxon>
        <taxon>Rhabditoidea</taxon>
        <taxon>Rhabditidae</taxon>
        <taxon>Peloderinae</taxon>
        <taxon>Caenorhabditis</taxon>
    </lineage>
</organism>
<evidence type="ECO:0000313" key="6">
    <source>
        <dbReference type="Proteomes" id="UP000494206"/>
    </source>
</evidence>
<dbReference type="GO" id="GO:0004089">
    <property type="term" value="F:carbonate dehydratase activity"/>
    <property type="evidence" value="ECO:0007669"/>
    <property type="project" value="InterPro"/>
</dbReference>
<accession>A0A8S1ED08</accession>
<comment type="caution">
    <text evidence="5">The sequence shown here is derived from an EMBL/GenBank/DDBJ whole genome shotgun (WGS) entry which is preliminary data.</text>
</comment>
<dbReference type="PANTHER" id="PTHR18952:SF124">
    <property type="entry name" value="CARBONIC ANHYDRASE 7"/>
    <property type="match status" value="1"/>
</dbReference>
<dbReference type="SMART" id="SM01057">
    <property type="entry name" value="Carb_anhydrase"/>
    <property type="match status" value="1"/>
</dbReference>
<dbReference type="Pfam" id="PF00194">
    <property type="entry name" value="Carb_anhydrase"/>
    <property type="match status" value="1"/>
</dbReference>
<dbReference type="PANTHER" id="PTHR18952">
    <property type="entry name" value="CARBONIC ANHYDRASE"/>
    <property type="match status" value="1"/>
</dbReference>
<feature type="region of interest" description="Disordered" evidence="3">
    <location>
        <begin position="101"/>
        <end position="131"/>
    </location>
</feature>
<dbReference type="InterPro" id="IPR023561">
    <property type="entry name" value="Carbonic_anhydrase_a-class"/>
</dbReference>
<evidence type="ECO:0000259" key="4">
    <source>
        <dbReference type="PROSITE" id="PS51144"/>
    </source>
</evidence>
<evidence type="ECO:0000256" key="1">
    <source>
        <dbReference type="ARBA" id="ARBA00010718"/>
    </source>
</evidence>
<dbReference type="OrthoDB" id="429145at2759"/>
<proteinExistence type="inferred from homology"/>
<protein>
    <recommendedName>
        <fullName evidence="4">Alpha-carbonic anhydrase domain-containing protein</fullName>
    </recommendedName>
</protein>
<dbReference type="Proteomes" id="UP000494206">
    <property type="component" value="Unassembled WGS sequence"/>
</dbReference>
<dbReference type="InterPro" id="IPR036398">
    <property type="entry name" value="CA_dom_sf"/>
</dbReference>
<dbReference type="Gene3D" id="3.10.200.10">
    <property type="entry name" value="Alpha carbonic anhydrase"/>
    <property type="match status" value="1"/>
</dbReference>
<dbReference type="GO" id="GO:0005737">
    <property type="term" value="C:cytoplasm"/>
    <property type="evidence" value="ECO:0007669"/>
    <property type="project" value="TreeGrafter"/>
</dbReference>
<feature type="coiled-coil region" evidence="2">
    <location>
        <begin position="21"/>
        <end position="48"/>
    </location>
</feature>
<evidence type="ECO:0000313" key="5">
    <source>
        <dbReference type="EMBL" id="CAB3399889.1"/>
    </source>
</evidence>
<evidence type="ECO:0000256" key="3">
    <source>
        <dbReference type="SAM" id="MobiDB-lite"/>
    </source>
</evidence>
<gene>
    <name evidence="5" type="ORF">CBOVIS_LOCUS2941</name>
</gene>
<dbReference type="EMBL" id="CADEPM010000002">
    <property type="protein sequence ID" value="CAB3399889.1"/>
    <property type="molecule type" value="Genomic_DNA"/>
</dbReference>
<dbReference type="InterPro" id="IPR001148">
    <property type="entry name" value="CA_dom"/>
</dbReference>
<evidence type="ECO:0000256" key="2">
    <source>
        <dbReference type="SAM" id="Coils"/>
    </source>
</evidence>
<reference evidence="5 6" key="1">
    <citation type="submission" date="2020-04" db="EMBL/GenBank/DDBJ databases">
        <authorList>
            <person name="Laetsch R D."/>
            <person name="Stevens L."/>
            <person name="Kumar S."/>
            <person name="Blaxter L. M."/>
        </authorList>
    </citation>
    <scope>NUCLEOTIDE SEQUENCE [LARGE SCALE GENOMIC DNA]</scope>
</reference>
<comment type="similarity">
    <text evidence="1">Belongs to the alpha-carbonic anhydrase family.</text>
</comment>
<dbReference type="AlphaFoldDB" id="A0A8S1ED08"/>